<dbReference type="InterPro" id="IPR040079">
    <property type="entry name" value="Glutathione_S-Trfase"/>
</dbReference>
<dbReference type="STRING" id="28110.KU46_1247"/>
<dbReference type="CDD" id="cd03080">
    <property type="entry name" value="GST_N_Metaxin_like"/>
    <property type="match status" value="1"/>
</dbReference>
<dbReference type="SUPFAM" id="SSF47616">
    <property type="entry name" value="GST C-terminal domain-like"/>
    <property type="match status" value="1"/>
</dbReference>
<dbReference type="Proteomes" id="UP000031830">
    <property type="component" value="Chromosome"/>
</dbReference>
<evidence type="ECO:0000313" key="3">
    <source>
        <dbReference type="EMBL" id="AJI52672.1"/>
    </source>
</evidence>
<gene>
    <name evidence="3" type="ORF">LA55_710</name>
</gene>
<evidence type="ECO:0000259" key="2">
    <source>
        <dbReference type="Pfam" id="PF17172"/>
    </source>
</evidence>
<dbReference type="KEGG" id="fpz:LA55_710"/>
<evidence type="ECO:0000313" key="4">
    <source>
        <dbReference type="Proteomes" id="UP000031830"/>
    </source>
</evidence>
<dbReference type="InterPro" id="IPR033468">
    <property type="entry name" value="Metaxin_GST"/>
</dbReference>
<dbReference type="PANTHER" id="PTHR12289">
    <property type="entry name" value="METAXIN RELATED"/>
    <property type="match status" value="1"/>
</dbReference>
<dbReference type="PANTHER" id="PTHR12289:SF41">
    <property type="entry name" value="FAILED AXON CONNECTIONS-RELATED"/>
    <property type="match status" value="1"/>
</dbReference>
<dbReference type="Pfam" id="PF17172">
    <property type="entry name" value="GST_N_4"/>
    <property type="match status" value="1"/>
</dbReference>
<sequence>MIIHLHQLPRLKGRNYSCSPFCLKLELYLKATDLSYQNHFSLEFNKSPTGKMPYIETMGKKFADSNLIIEMLDKQNHNNLDEHLNSEQKAISTAFIRLCEDSLYWVGVYSRWADKDNYTWKKDFLESTKLPKAMASIVYPVAKRNILRQLKAAGVTNLTNNEIYSKAERDLRAIADYLGEKEYFFNSKLSLVDLVVFSFLINIADGSCGRRLQNFLVSLKLDNFIKNMQESFELDF</sequence>
<dbReference type="InterPro" id="IPR036282">
    <property type="entry name" value="Glutathione-S-Trfase_C_sf"/>
</dbReference>
<name>A0A0B6D2V7_9GAMM</name>
<dbReference type="SUPFAM" id="SSF52833">
    <property type="entry name" value="Thioredoxin-like"/>
    <property type="match status" value="1"/>
</dbReference>
<dbReference type="Gene3D" id="3.40.30.10">
    <property type="entry name" value="Glutaredoxin"/>
    <property type="match status" value="1"/>
</dbReference>
<dbReference type="InterPro" id="IPR036249">
    <property type="entry name" value="Thioredoxin-like_sf"/>
</dbReference>
<evidence type="ECO:0000259" key="1">
    <source>
        <dbReference type="Pfam" id="PF17171"/>
    </source>
</evidence>
<dbReference type="Gene3D" id="1.20.1050.10">
    <property type="match status" value="1"/>
</dbReference>
<dbReference type="Pfam" id="PF17171">
    <property type="entry name" value="GST_C_6"/>
    <property type="match status" value="1"/>
</dbReference>
<dbReference type="GO" id="GO:0005737">
    <property type="term" value="C:cytoplasm"/>
    <property type="evidence" value="ECO:0007669"/>
    <property type="project" value="TreeGrafter"/>
</dbReference>
<dbReference type="InterPro" id="IPR050931">
    <property type="entry name" value="Mito_Protein_Transport_Metaxin"/>
</dbReference>
<dbReference type="SFLD" id="SFLDG01180">
    <property type="entry name" value="SUF1"/>
    <property type="match status" value="1"/>
</dbReference>
<dbReference type="InterPro" id="IPR026928">
    <property type="entry name" value="FAX/IsoI-like"/>
</dbReference>
<dbReference type="SFLD" id="SFLDG01200">
    <property type="entry name" value="SUF1.1"/>
    <property type="match status" value="1"/>
</dbReference>
<feature type="domain" description="Metaxin glutathione S-transferase" evidence="1">
    <location>
        <begin position="167"/>
        <end position="218"/>
    </location>
</feature>
<dbReference type="InterPro" id="IPR012336">
    <property type="entry name" value="Thioredoxin-like_fold"/>
</dbReference>
<feature type="domain" description="Thioredoxin-like fold" evidence="2">
    <location>
        <begin position="20"/>
        <end position="117"/>
    </location>
</feature>
<evidence type="ECO:0008006" key="5">
    <source>
        <dbReference type="Google" id="ProtNLM"/>
    </source>
</evidence>
<dbReference type="CDD" id="cd03193">
    <property type="entry name" value="GST_C_Metaxin"/>
    <property type="match status" value="1"/>
</dbReference>
<dbReference type="EMBL" id="CP009440">
    <property type="protein sequence ID" value="AJI52672.1"/>
    <property type="molecule type" value="Genomic_DNA"/>
</dbReference>
<organism evidence="3 4">
    <name type="scientific">Francisella philomiragia</name>
    <dbReference type="NCBI Taxonomy" id="28110"/>
    <lineage>
        <taxon>Bacteria</taxon>
        <taxon>Pseudomonadati</taxon>
        <taxon>Pseudomonadota</taxon>
        <taxon>Gammaproteobacteria</taxon>
        <taxon>Thiotrichales</taxon>
        <taxon>Francisellaceae</taxon>
        <taxon>Francisella</taxon>
    </lineage>
</organism>
<dbReference type="SFLD" id="SFLDS00019">
    <property type="entry name" value="Glutathione_Transferase_(cytos"/>
    <property type="match status" value="1"/>
</dbReference>
<accession>A0A0B6D2V7</accession>
<protein>
    <recommendedName>
        <fullName evidence="5">Glutathione S-transferase</fullName>
    </recommendedName>
</protein>
<dbReference type="AlphaFoldDB" id="A0A0B6D2V7"/>
<reference evidence="3 4" key="1">
    <citation type="journal article" date="2015" name="Genome Announc.">
        <title>Genome sequencing of 18 francisella strains to aid in assay development and testing.</title>
        <authorList>
            <person name="Johnson S.L."/>
            <person name="Daligault H.E."/>
            <person name="Davenport K.W."/>
            <person name="Coyne S.R."/>
            <person name="Frey K.G."/>
            <person name="Koroleva G.I."/>
            <person name="Broomall S.M."/>
            <person name="Bishop-Lilly K.A."/>
            <person name="Bruce D.C."/>
            <person name="Chertkov O."/>
            <person name="Freitas T."/>
            <person name="Jaissle J."/>
            <person name="Ladner J.T."/>
            <person name="Rosenzweig C.N."/>
            <person name="Gibbons H.S."/>
            <person name="Palacios G.F."/>
            <person name="Redden C.L."/>
            <person name="Xu Y."/>
            <person name="Minogue T.D."/>
            <person name="Chain P.S."/>
        </authorList>
    </citation>
    <scope>NUCLEOTIDE SEQUENCE [LARGE SCALE GENOMIC DNA]</scope>
    <source>
        <strain evidence="3 4">GA01-2794</strain>
    </source>
</reference>
<proteinExistence type="predicted"/>